<protein>
    <submittedName>
        <fullName evidence="1">Uncharacterized protein</fullName>
    </submittedName>
</protein>
<reference evidence="1 2" key="1">
    <citation type="submission" date="2023-05" db="EMBL/GenBank/DDBJ databases">
        <title>Actinoplanes sp. NEAU-A12 genome sequencing.</title>
        <authorList>
            <person name="Wang Z.-S."/>
        </authorList>
    </citation>
    <scope>NUCLEOTIDE SEQUENCE [LARGE SCALE GENOMIC DNA]</scope>
    <source>
        <strain evidence="1 2">NEAU-A12</strain>
    </source>
</reference>
<comment type="caution">
    <text evidence="1">The sequence shown here is derived from an EMBL/GenBank/DDBJ whole genome shotgun (WGS) entry which is preliminary data.</text>
</comment>
<keyword evidence="2" id="KW-1185">Reference proteome</keyword>
<accession>A0ABT6WG37</accession>
<dbReference type="SUPFAM" id="SSF69322">
    <property type="entry name" value="Tricorn protease domain 2"/>
    <property type="match status" value="1"/>
</dbReference>
<proteinExistence type="predicted"/>
<sequence length="305" mass="34332">MRVTSRKKEHGVEVYDAGLNLVRVFPVPPRSTYREPGSEGHAVTRSLDRLVYATDTAVLRVDPDGHEDWRFELGERGPNRGVAYTDVALSADETLVWVYAPNTMADRSRPDEWILLDAATGVPRARHELTTTGHGGDQFPLRDGRMLLEVGEGQDGISIFLAGPDTSPREYGWGDRSLISVSPDESRFMTVDHDQEDMRIHDFPSGEVQLRFTVSDFGFAPRDEVYFEWNGGFLDEHTAIAVLGGVNDQAESEDEEEWWQHFRIDVRTGEVLGELNVTTIDQYDLQVLGDGTYMITDTDGTLHRM</sequence>
<dbReference type="Proteomes" id="UP001241758">
    <property type="component" value="Unassembled WGS sequence"/>
</dbReference>
<dbReference type="EMBL" id="JASCTH010000004">
    <property type="protein sequence ID" value="MDI6098677.1"/>
    <property type="molecule type" value="Genomic_DNA"/>
</dbReference>
<dbReference type="RefSeq" id="WP_282758455.1">
    <property type="nucleotide sequence ID" value="NZ_JASCTH010000004.1"/>
</dbReference>
<organism evidence="1 2">
    <name type="scientific">Actinoplanes sandaracinus</name>
    <dbReference type="NCBI Taxonomy" id="3045177"/>
    <lineage>
        <taxon>Bacteria</taxon>
        <taxon>Bacillati</taxon>
        <taxon>Actinomycetota</taxon>
        <taxon>Actinomycetes</taxon>
        <taxon>Micromonosporales</taxon>
        <taxon>Micromonosporaceae</taxon>
        <taxon>Actinoplanes</taxon>
    </lineage>
</organism>
<gene>
    <name evidence="1" type="ORF">QLQ12_08690</name>
</gene>
<evidence type="ECO:0000313" key="2">
    <source>
        <dbReference type="Proteomes" id="UP001241758"/>
    </source>
</evidence>
<evidence type="ECO:0000313" key="1">
    <source>
        <dbReference type="EMBL" id="MDI6098677.1"/>
    </source>
</evidence>
<name>A0ABT6WG37_9ACTN</name>